<keyword evidence="3" id="KW-1185">Reference proteome</keyword>
<feature type="non-terminal residue" evidence="2">
    <location>
        <position position="62"/>
    </location>
</feature>
<proteinExistence type="predicted"/>
<dbReference type="Proteomes" id="UP001597114">
    <property type="component" value="Unassembled WGS sequence"/>
</dbReference>
<evidence type="ECO:0000256" key="1">
    <source>
        <dbReference type="SAM" id="SignalP"/>
    </source>
</evidence>
<dbReference type="EMBL" id="JBHUCO010000074">
    <property type="protein sequence ID" value="MFD1524009.1"/>
    <property type="molecule type" value="Genomic_DNA"/>
</dbReference>
<reference evidence="3" key="1">
    <citation type="journal article" date="2019" name="Int. J. Syst. Evol. Microbiol.">
        <title>The Global Catalogue of Microorganisms (GCM) 10K type strain sequencing project: providing services to taxonomists for standard genome sequencing and annotation.</title>
        <authorList>
            <consortium name="The Broad Institute Genomics Platform"/>
            <consortium name="The Broad Institute Genome Sequencing Center for Infectious Disease"/>
            <person name="Wu L."/>
            <person name="Ma J."/>
        </authorList>
    </citation>
    <scope>NUCLEOTIDE SEQUENCE [LARGE SCALE GENOMIC DNA]</scope>
    <source>
        <strain evidence="3">CCM 7043</strain>
    </source>
</reference>
<feature type="signal peptide" evidence="1">
    <location>
        <begin position="1"/>
        <end position="28"/>
    </location>
</feature>
<accession>A0ABW4FC94</accession>
<dbReference type="PROSITE" id="PS51257">
    <property type="entry name" value="PROKAR_LIPOPROTEIN"/>
    <property type="match status" value="1"/>
</dbReference>
<sequence>MTRLRLRCTRRLVAIVLGALLLGAVACAPGPPEELVTSVDPEVTPAKFQQFLGNHLRYTDHG</sequence>
<organism evidence="2 3">
    <name type="scientific">Pseudonocardia yunnanensis</name>
    <dbReference type="NCBI Taxonomy" id="58107"/>
    <lineage>
        <taxon>Bacteria</taxon>
        <taxon>Bacillati</taxon>
        <taxon>Actinomycetota</taxon>
        <taxon>Actinomycetes</taxon>
        <taxon>Pseudonocardiales</taxon>
        <taxon>Pseudonocardiaceae</taxon>
        <taxon>Pseudonocardia</taxon>
    </lineage>
</organism>
<keyword evidence="1" id="KW-0732">Signal</keyword>
<protein>
    <submittedName>
        <fullName evidence="2">Uncharacterized protein</fullName>
    </submittedName>
</protein>
<name>A0ABW4FC94_9PSEU</name>
<dbReference type="RefSeq" id="WP_379659452.1">
    <property type="nucleotide sequence ID" value="NZ_JBHUCO010000074.1"/>
</dbReference>
<feature type="chain" id="PRO_5045733049" evidence="1">
    <location>
        <begin position="29"/>
        <end position="62"/>
    </location>
</feature>
<gene>
    <name evidence="2" type="ORF">ACFSJD_41435</name>
</gene>
<comment type="caution">
    <text evidence="2">The sequence shown here is derived from an EMBL/GenBank/DDBJ whole genome shotgun (WGS) entry which is preliminary data.</text>
</comment>
<evidence type="ECO:0000313" key="2">
    <source>
        <dbReference type="EMBL" id="MFD1524009.1"/>
    </source>
</evidence>
<evidence type="ECO:0000313" key="3">
    <source>
        <dbReference type="Proteomes" id="UP001597114"/>
    </source>
</evidence>